<dbReference type="Proteomes" id="UP001589789">
    <property type="component" value="Unassembled WGS sequence"/>
</dbReference>
<comment type="caution">
    <text evidence="3">The sequence shown here is derived from an EMBL/GenBank/DDBJ whole genome shotgun (WGS) entry which is preliminary data.</text>
</comment>
<keyword evidence="1" id="KW-0732">Signal</keyword>
<organism evidence="3 4">
    <name type="scientific">Muricoccus vinaceus</name>
    <dbReference type="NCBI Taxonomy" id="424704"/>
    <lineage>
        <taxon>Bacteria</taxon>
        <taxon>Pseudomonadati</taxon>
        <taxon>Pseudomonadota</taxon>
        <taxon>Alphaproteobacteria</taxon>
        <taxon>Acetobacterales</taxon>
        <taxon>Roseomonadaceae</taxon>
        <taxon>Muricoccus</taxon>
    </lineage>
</organism>
<evidence type="ECO:0000313" key="3">
    <source>
        <dbReference type="EMBL" id="MFC0384306.1"/>
    </source>
</evidence>
<dbReference type="EMBL" id="JBHLVZ010000002">
    <property type="protein sequence ID" value="MFC0384306.1"/>
    <property type="molecule type" value="Genomic_DNA"/>
</dbReference>
<keyword evidence="4" id="KW-1185">Reference proteome</keyword>
<feature type="signal peptide" evidence="1">
    <location>
        <begin position="1"/>
        <end position="23"/>
    </location>
</feature>
<evidence type="ECO:0000259" key="2">
    <source>
        <dbReference type="Pfam" id="PF07589"/>
    </source>
</evidence>
<evidence type="ECO:0000313" key="4">
    <source>
        <dbReference type="Proteomes" id="UP001589789"/>
    </source>
</evidence>
<protein>
    <submittedName>
        <fullName evidence="3">PEP-CTERM sorting domain-containing protein</fullName>
    </submittedName>
</protein>
<dbReference type="RefSeq" id="WP_377048346.1">
    <property type="nucleotide sequence ID" value="NZ_JBHLVZ010000002.1"/>
</dbReference>
<dbReference type="NCBIfam" id="TIGR02595">
    <property type="entry name" value="PEP_CTERM"/>
    <property type="match status" value="1"/>
</dbReference>
<feature type="domain" description="Ice-binding protein C-terminal" evidence="2">
    <location>
        <begin position="184"/>
        <end position="206"/>
    </location>
</feature>
<gene>
    <name evidence="3" type="ORF">ACFFIC_01930</name>
</gene>
<sequence length="210" mass="22014">MNFVAKAVLAAGLMLSAALPADAAVIFTFNQVGPFQHPPSPIGIPNIRINGQIIVSDEAGRDGFSYQIQNRSTAPYFQSSLDGLLSLRIEGGNRFNITGGFGFVTLADFTTPTTPTSGVLNSVDIFGSTATGLNGTINFSDTESQYRLDFTGTEFTGNFVADYANGCTDPLCTYSGNISTVAVPVPEPASLALFGMGLAGLGLIRRKRAA</sequence>
<dbReference type="InterPro" id="IPR013424">
    <property type="entry name" value="Ice-binding_C"/>
</dbReference>
<accession>A0ABV6IL18</accession>
<feature type="chain" id="PRO_5045376373" evidence="1">
    <location>
        <begin position="24"/>
        <end position="210"/>
    </location>
</feature>
<evidence type="ECO:0000256" key="1">
    <source>
        <dbReference type="SAM" id="SignalP"/>
    </source>
</evidence>
<dbReference type="Pfam" id="PF07589">
    <property type="entry name" value="PEP-CTERM"/>
    <property type="match status" value="1"/>
</dbReference>
<name>A0ABV6IL18_9PROT</name>
<reference evidence="3 4" key="1">
    <citation type="submission" date="2024-09" db="EMBL/GenBank/DDBJ databases">
        <authorList>
            <person name="Sun Q."/>
            <person name="Mori K."/>
        </authorList>
    </citation>
    <scope>NUCLEOTIDE SEQUENCE [LARGE SCALE GENOMIC DNA]</scope>
    <source>
        <strain evidence="3 4">CCM 7468</strain>
    </source>
</reference>
<proteinExistence type="predicted"/>